<comment type="subcellular location">
    <subcellularLocation>
        <location evidence="1">Cell membrane</location>
        <topology evidence="1">Multi-pass membrane protein</topology>
    </subcellularLocation>
</comment>
<feature type="transmembrane region" description="Helical" evidence="9">
    <location>
        <begin position="582"/>
        <end position="603"/>
    </location>
</feature>
<organism evidence="11 12">
    <name type="scientific">Hypothenemus hampei</name>
    <name type="common">Coffee berry borer</name>
    <dbReference type="NCBI Taxonomy" id="57062"/>
    <lineage>
        <taxon>Eukaryota</taxon>
        <taxon>Metazoa</taxon>
        <taxon>Ecdysozoa</taxon>
        <taxon>Arthropoda</taxon>
        <taxon>Hexapoda</taxon>
        <taxon>Insecta</taxon>
        <taxon>Pterygota</taxon>
        <taxon>Neoptera</taxon>
        <taxon>Endopterygota</taxon>
        <taxon>Coleoptera</taxon>
        <taxon>Polyphaga</taxon>
        <taxon>Cucujiformia</taxon>
        <taxon>Curculionidae</taxon>
        <taxon>Scolytinae</taxon>
        <taxon>Hypothenemus</taxon>
    </lineage>
</organism>
<dbReference type="AlphaFoldDB" id="A0ABD1F9D4"/>
<keyword evidence="3" id="KW-1003">Cell membrane</keyword>
<feature type="transmembrane region" description="Helical" evidence="9">
    <location>
        <begin position="364"/>
        <end position="384"/>
    </location>
</feature>
<dbReference type="PANTHER" id="PTHR42643">
    <property type="entry name" value="IONOTROPIC RECEPTOR 20A-RELATED"/>
    <property type="match status" value="1"/>
</dbReference>
<evidence type="ECO:0000256" key="4">
    <source>
        <dbReference type="ARBA" id="ARBA00022692"/>
    </source>
</evidence>
<dbReference type="InterPro" id="IPR052192">
    <property type="entry name" value="Insect_Ionotropic_Sensory_Rcpt"/>
</dbReference>
<dbReference type="EMBL" id="JBDJPC010000002">
    <property type="protein sequence ID" value="KAL1513946.1"/>
    <property type="molecule type" value="Genomic_DNA"/>
</dbReference>
<feature type="domain" description="Ionotropic glutamate receptor C-terminal" evidence="10">
    <location>
        <begin position="303"/>
        <end position="588"/>
    </location>
</feature>
<reference evidence="11 12" key="1">
    <citation type="submission" date="2024-05" db="EMBL/GenBank/DDBJ databases">
        <title>Genetic variation in Jamaican populations of the coffee berry borer (Hypothenemus hampei).</title>
        <authorList>
            <person name="Errbii M."/>
            <person name="Myrie A."/>
        </authorList>
    </citation>
    <scope>NUCLEOTIDE SEQUENCE [LARGE SCALE GENOMIC DNA]</scope>
    <source>
        <strain evidence="11">JA-Hopewell-2020-01-JO</strain>
        <tissue evidence="11">Whole body</tissue>
    </source>
</reference>
<dbReference type="Gene3D" id="3.40.190.10">
    <property type="entry name" value="Periplasmic binding protein-like II"/>
    <property type="match status" value="1"/>
</dbReference>
<feature type="transmembrane region" description="Helical" evidence="9">
    <location>
        <begin position="334"/>
        <end position="352"/>
    </location>
</feature>
<proteinExistence type="inferred from homology"/>
<comment type="similarity">
    <text evidence="2">Belongs to the glutamate-gated ion channel (TC 1.A.10.1) family.</text>
</comment>
<gene>
    <name evidence="11" type="ORF">ABEB36_003284</name>
</gene>
<dbReference type="Gene3D" id="1.10.287.70">
    <property type="match status" value="1"/>
</dbReference>
<evidence type="ECO:0000259" key="10">
    <source>
        <dbReference type="Pfam" id="PF00060"/>
    </source>
</evidence>
<keyword evidence="4 9" id="KW-0812">Transmembrane</keyword>
<dbReference type="SUPFAM" id="SSF53850">
    <property type="entry name" value="Periplasmic binding protein-like II"/>
    <property type="match status" value="1"/>
</dbReference>
<keyword evidence="8" id="KW-0325">Glycoprotein</keyword>
<evidence type="ECO:0000256" key="5">
    <source>
        <dbReference type="ARBA" id="ARBA00022989"/>
    </source>
</evidence>
<evidence type="ECO:0000256" key="2">
    <source>
        <dbReference type="ARBA" id="ARBA00008685"/>
    </source>
</evidence>
<dbReference type="Proteomes" id="UP001566132">
    <property type="component" value="Unassembled WGS sequence"/>
</dbReference>
<evidence type="ECO:0000313" key="12">
    <source>
        <dbReference type="Proteomes" id="UP001566132"/>
    </source>
</evidence>
<evidence type="ECO:0000256" key="7">
    <source>
        <dbReference type="ARBA" id="ARBA00023170"/>
    </source>
</evidence>
<keyword evidence="12" id="KW-1185">Reference proteome</keyword>
<evidence type="ECO:0000256" key="9">
    <source>
        <dbReference type="SAM" id="Phobius"/>
    </source>
</evidence>
<evidence type="ECO:0000256" key="8">
    <source>
        <dbReference type="ARBA" id="ARBA00023180"/>
    </source>
</evidence>
<name>A0ABD1F9D4_HYPHA</name>
<keyword evidence="5 9" id="KW-1133">Transmembrane helix</keyword>
<dbReference type="InterPro" id="IPR001320">
    <property type="entry name" value="Iontro_rcpt_C"/>
</dbReference>
<evidence type="ECO:0000313" key="11">
    <source>
        <dbReference type="EMBL" id="KAL1513946.1"/>
    </source>
</evidence>
<keyword evidence="7" id="KW-0675">Receptor</keyword>
<comment type="caution">
    <text evidence="11">The sequence shown here is derived from an EMBL/GenBank/DDBJ whole genome shotgun (WGS) entry which is preliminary data.</text>
</comment>
<dbReference type="GO" id="GO:0050906">
    <property type="term" value="P:detection of stimulus involved in sensory perception"/>
    <property type="evidence" value="ECO:0007669"/>
    <property type="project" value="UniProtKB-ARBA"/>
</dbReference>
<keyword evidence="6 9" id="KW-0472">Membrane</keyword>
<dbReference type="Pfam" id="PF00060">
    <property type="entry name" value="Lig_chan"/>
    <property type="match status" value="1"/>
</dbReference>
<evidence type="ECO:0000256" key="1">
    <source>
        <dbReference type="ARBA" id="ARBA00004651"/>
    </source>
</evidence>
<protein>
    <recommendedName>
        <fullName evidence="10">Ionotropic glutamate receptor C-terminal domain-containing protein</fullName>
    </recommendedName>
</protein>
<dbReference type="PANTHER" id="PTHR42643:SF40">
    <property type="entry name" value="IONOTROPIC RECEPTOR 41A-RELATED"/>
    <property type="match status" value="1"/>
</dbReference>
<accession>A0ABD1F9D4</accession>
<feature type="transmembrane region" description="Helical" evidence="9">
    <location>
        <begin position="302"/>
        <end position="322"/>
    </location>
</feature>
<sequence length="613" mass="71765">MYSFHCAHPRFSTQILLNILLNTYFSSSRCILVINPNNLSIRANVPTLNLDKSIRIKENLFNYIGCTDFLLDVAHPVTDLQLFEREIKFHPDRFNNRKYIFISRNPQDFKLFHLQEIHYFNNLLLISCEKDLFSFWTHKYVGTSGNNDPYLLDKWFINNASFLHNNNLFPDKLTDQQGRTLKVATITYIPYSINDSDTYFYMGSQMITMKLFADYHNLIVMPVINEKDYWGELWENWSGNGLMGNVVLDRADIGGASLYIWEFVYTYLDMSMSTIRTGVSCLVPAPKLLDTWLTPTYAYNPYTWIVVAVTFVASFLTLYLIMEFQANRRNFFKFQVKLFIRALMIVVKPFIMQNVPKTEVIKGLLGRYLMGLIFMTTLILSIMYDSGLATTMTIPYYQKPIDTVEDFVDSGLPWTATQIAWIMSIEDAKEPNMIKLVSKFKVFSEETLRMYSHGDQMAFAFERLPNENYAIGPYIQKDVIENYHMMRHDIYWAHSCLVLRKHSNLLQILDMFILKVFEAGLINFWQNEVRESVLHSSNEQCVLQAATKYINPYVQKVVKYLNHHSRQEYVVKLKMMHVQGAFGILIFGSILAFLVFLSELFHYKFYKLDVVVV</sequence>
<evidence type="ECO:0000256" key="3">
    <source>
        <dbReference type="ARBA" id="ARBA00022475"/>
    </source>
</evidence>
<dbReference type="GO" id="GO:0005886">
    <property type="term" value="C:plasma membrane"/>
    <property type="evidence" value="ECO:0007669"/>
    <property type="project" value="UniProtKB-SubCell"/>
</dbReference>
<evidence type="ECO:0000256" key="6">
    <source>
        <dbReference type="ARBA" id="ARBA00023136"/>
    </source>
</evidence>